<accession>A0A543B151</accession>
<dbReference type="Proteomes" id="UP000317043">
    <property type="component" value="Unassembled WGS sequence"/>
</dbReference>
<dbReference type="RefSeq" id="WP_142043166.1">
    <property type="nucleotide sequence ID" value="NZ_JBHTGS010000003.1"/>
</dbReference>
<evidence type="ECO:0000313" key="2">
    <source>
        <dbReference type="Proteomes" id="UP000317043"/>
    </source>
</evidence>
<keyword evidence="2" id="KW-1185">Reference proteome</keyword>
<protein>
    <recommendedName>
        <fullName evidence="3">Alanine-rich protein</fullName>
    </recommendedName>
</protein>
<dbReference type="EMBL" id="VFOW01000001">
    <property type="protein sequence ID" value="TQL78555.1"/>
    <property type="molecule type" value="Genomic_DNA"/>
</dbReference>
<name>A0A543B151_9ACTN</name>
<dbReference type="InParanoid" id="A0A543B151"/>
<evidence type="ECO:0008006" key="3">
    <source>
        <dbReference type="Google" id="ProtNLM"/>
    </source>
</evidence>
<dbReference type="OrthoDB" id="8576080at2"/>
<proteinExistence type="predicted"/>
<gene>
    <name evidence="1" type="ORF">FB566_4144</name>
</gene>
<organism evidence="1 2">
    <name type="scientific">Stackebrandtia endophytica</name>
    <dbReference type="NCBI Taxonomy" id="1496996"/>
    <lineage>
        <taxon>Bacteria</taxon>
        <taxon>Bacillati</taxon>
        <taxon>Actinomycetota</taxon>
        <taxon>Actinomycetes</taxon>
        <taxon>Glycomycetales</taxon>
        <taxon>Glycomycetaceae</taxon>
        <taxon>Stackebrandtia</taxon>
    </lineage>
</organism>
<dbReference type="AlphaFoldDB" id="A0A543B151"/>
<evidence type="ECO:0000313" key="1">
    <source>
        <dbReference type="EMBL" id="TQL78555.1"/>
    </source>
</evidence>
<sequence length="377" mass="39992">MVTFAGHAYPWDVLGDPGFVDRVGDLGLDSVTVAASYHSARAATPLHPRRQLVDARHAALYRPVRAQAWAGQLLTPGVPTWLDTTDGFGESARVLSDAGIPVNAWIVLTHSTRLGEAHPQVAVRNCFGESYPYALCPSHEAVRQYAATLASEAVHDTPVASVSLEACGQLGLTHLGHHEKTDGAWTPQATRWLSVCCCTGCQAGWRDRGLDPDAVTATLRAAVRAEAVGESAPPSDELATALLANRHAATDRLRGEVLAAVRTAAPTASVTLHANPDPWATGPSVGITDRTAAEVDAILVPAWPTTGESADTVAKAAEHGRPVDAYVTVLPPTRHDAIAGHIRGLVEAGATRFSLYHLGLAPAWRQNWFSELREALV</sequence>
<comment type="caution">
    <text evidence="1">The sequence shown here is derived from an EMBL/GenBank/DDBJ whole genome shotgun (WGS) entry which is preliminary data.</text>
</comment>
<reference evidence="1 2" key="1">
    <citation type="submission" date="2019-06" db="EMBL/GenBank/DDBJ databases">
        <title>Sequencing the genomes of 1000 actinobacteria strains.</title>
        <authorList>
            <person name="Klenk H.-P."/>
        </authorList>
    </citation>
    <scope>NUCLEOTIDE SEQUENCE [LARGE SCALE GENOMIC DNA]</scope>
    <source>
        <strain evidence="1 2">DSM 45928</strain>
    </source>
</reference>